<dbReference type="Proteomes" id="UP000218102">
    <property type="component" value="Unassembled WGS sequence"/>
</dbReference>
<gene>
    <name evidence="3" type="ORF">CMV24_20625</name>
</gene>
<proteinExistence type="predicted"/>
<sequence>MRRLLLALPFALLPLAVAQAHDDDHDHDHGTLGAHEHGVAKLNAVLDGNTLELELDSPAMNLVGFEHAANSDADKAKVAAVRQQLEQPLKLFGLPAAAGCKEDQQELESPLFGDAPKADDDGDDHEHSHQHSDIGAHYQLTCADPDKLAQVDLAPLFKAFPATQKITVQLIGPNGQKGAEATPAKAAVAF</sequence>
<accession>A0A099MVE5</accession>
<dbReference type="EMBL" id="NTME01000024">
    <property type="protein sequence ID" value="PBJ93678.1"/>
    <property type="molecule type" value="Genomic_DNA"/>
</dbReference>
<protein>
    <submittedName>
        <fullName evidence="3">DUF2796 domain-containing protein</fullName>
    </submittedName>
</protein>
<evidence type="ECO:0000256" key="1">
    <source>
        <dbReference type="SAM" id="MobiDB-lite"/>
    </source>
</evidence>
<dbReference type="InterPro" id="IPR021253">
    <property type="entry name" value="ZrgA-like"/>
</dbReference>
<keyword evidence="2" id="KW-0732">Signal</keyword>
<feature type="region of interest" description="Disordered" evidence="1">
    <location>
        <begin position="103"/>
        <end position="133"/>
    </location>
</feature>
<feature type="signal peptide" evidence="2">
    <location>
        <begin position="1"/>
        <end position="20"/>
    </location>
</feature>
<dbReference type="STRING" id="1215115.GCA_000688275_03354"/>
<dbReference type="AlphaFoldDB" id="A0A099MVE5"/>
<feature type="chain" id="PRO_5015032026" evidence="2">
    <location>
        <begin position="21"/>
        <end position="190"/>
    </location>
</feature>
<comment type="caution">
    <text evidence="3">The sequence shown here is derived from an EMBL/GenBank/DDBJ whole genome shotgun (WGS) entry which is preliminary data.</text>
</comment>
<evidence type="ECO:0000256" key="2">
    <source>
        <dbReference type="SAM" id="SignalP"/>
    </source>
</evidence>
<evidence type="ECO:0000313" key="3">
    <source>
        <dbReference type="EMBL" id="PBJ93678.1"/>
    </source>
</evidence>
<dbReference type="Pfam" id="PF10986">
    <property type="entry name" value="ZrgA"/>
    <property type="match status" value="1"/>
</dbReference>
<evidence type="ECO:0000313" key="4">
    <source>
        <dbReference type="Proteomes" id="UP000218102"/>
    </source>
</evidence>
<name>A0A099MVE5_PSEDL</name>
<dbReference type="RefSeq" id="WP_013970668.1">
    <property type="nucleotide sequence ID" value="NZ_CP010359.1"/>
</dbReference>
<organism evidence="3 4">
    <name type="scientific">Pseudomonas plecoglossicida</name>
    <dbReference type="NCBI Taxonomy" id="70775"/>
    <lineage>
        <taxon>Bacteria</taxon>
        <taxon>Pseudomonadati</taxon>
        <taxon>Pseudomonadota</taxon>
        <taxon>Gammaproteobacteria</taxon>
        <taxon>Pseudomonadales</taxon>
        <taxon>Pseudomonadaceae</taxon>
        <taxon>Pseudomonas</taxon>
    </lineage>
</organism>
<dbReference type="KEGG" id="ppj:RK21_04505"/>
<reference evidence="3 4" key="1">
    <citation type="submission" date="2017-09" db="EMBL/GenBank/DDBJ databases">
        <authorList>
            <person name="Ehlers B."/>
            <person name="Leendertz F.H."/>
        </authorList>
    </citation>
    <scope>NUCLEOTIDE SEQUENCE [LARGE SCALE GENOMIC DNA]</scope>
    <source>
        <strain evidence="3 4">DJ-1</strain>
    </source>
</reference>
<feature type="compositionally biased region" description="Basic and acidic residues" evidence="1">
    <location>
        <begin position="116"/>
        <end position="133"/>
    </location>
</feature>